<dbReference type="InterPro" id="IPR023346">
    <property type="entry name" value="Lysozyme-like_dom_sf"/>
</dbReference>
<organism evidence="7 8">
    <name type="scientific">Terribacillus aidingensis</name>
    <dbReference type="NCBI Taxonomy" id="586416"/>
    <lineage>
        <taxon>Bacteria</taxon>
        <taxon>Bacillati</taxon>
        <taxon>Bacillota</taxon>
        <taxon>Bacilli</taxon>
        <taxon>Bacillales</taxon>
        <taxon>Bacillaceae</taxon>
        <taxon>Terribacillus</taxon>
    </lineage>
</organism>
<keyword evidence="4" id="KW-0812">Transmembrane</keyword>
<feature type="region of interest" description="Disordered" evidence="3">
    <location>
        <begin position="125"/>
        <end position="145"/>
    </location>
</feature>
<evidence type="ECO:0000256" key="2">
    <source>
        <dbReference type="SAM" id="Coils"/>
    </source>
</evidence>
<dbReference type="Proteomes" id="UP000219356">
    <property type="component" value="Unassembled WGS sequence"/>
</dbReference>
<dbReference type="PANTHER" id="PTHR37813:SF1">
    <property type="entry name" value="FELS-2 PROPHAGE PROTEIN"/>
    <property type="match status" value="1"/>
</dbReference>
<dbReference type="EMBL" id="OBEK01000003">
    <property type="protein sequence ID" value="SNZ14551.1"/>
    <property type="molecule type" value="Genomic_DNA"/>
</dbReference>
<keyword evidence="1" id="KW-1188">Viral release from host cell</keyword>
<dbReference type="RefSeq" id="WP_097042547.1">
    <property type="nucleotide sequence ID" value="NZ_OBEK01000003.1"/>
</dbReference>
<accession>A0A285P3W2</accession>
<dbReference type="Pfam" id="PF10145">
    <property type="entry name" value="PhageMin_Tail"/>
    <property type="match status" value="1"/>
</dbReference>
<feature type="transmembrane region" description="Helical" evidence="4">
    <location>
        <begin position="549"/>
        <end position="579"/>
    </location>
</feature>
<feature type="domain" description="Transglycosylase SLT" evidence="5">
    <location>
        <begin position="1250"/>
        <end position="1348"/>
    </location>
</feature>
<evidence type="ECO:0000259" key="6">
    <source>
        <dbReference type="Pfam" id="PF10145"/>
    </source>
</evidence>
<keyword evidence="4" id="KW-0472">Membrane</keyword>
<evidence type="ECO:0000313" key="7">
    <source>
        <dbReference type="EMBL" id="SNZ14551.1"/>
    </source>
</evidence>
<feature type="coiled-coil region" evidence="2">
    <location>
        <begin position="807"/>
        <end position="834"/>
    </location>
</feature>
<gene>
    <name evidence="7" type="ORF">SAMN05421503_2473</name>
</gene>
<proteinExistence type="predicted"/>
<evidence type="ECO:0000259" key="5">
    <source>
        <dbReference type="Pfam" id="PF01464"/>
    </source>
</evidence>
<evidence type="ECO:0000313" key="8">
    <source>
        <dbReference type="Proteomes" id="UP000219356"/>
    </source>
</evidence>
<evidence type="ECO:0000256" key="4">
    <source>
        <dbReference type="SAM" id="Phobius"/>
    </source>
</evidence>
<keyword evidence="2" id="KW-0175">Coiled coil</keyword>
<dbReference type="OrthoDB" id="28713at2"/>
<sequence>MERIEGLSIGLNLDATALERGIPGLKSKLVGLNSEMKANMSAFDKSEQSVERYETSLRGLDKKITIQKRLVSEYKAEYEKMVKEYGEGSKQADKAAKAYNNQVAALNNTERYTKNLREEMNKLKKSQQEADSGWSKMSSSMKTAGGHMKTMGDGIKSLGSSMTAFVTTSAVGLGTAMGLAASSYEDSTVRMKNSLGLTTGEAKNLTEASRNIYKKGFSESTQEIDTALIQTRQNIKNLNEADLERITNKALVLADTFEADVNEVTRAGNNVMKAFGLEADEAFDLMAHGAQKGLNFSNEMFDNLSEYAPLFGKMGYSAEEYFELLINGAEAGVYNLDYINDVMKENQLRLKDGSKTTSEAMEKLSSSTQNVWKEFLKGDKTVKDVSNAVLAELEGMDDQVAANQIGVDLYGTKWEDLEADAMYSLGGIDGGLKDVDGTMDEMINNAEQSLSQQWKSTWREAKDALVPLGETLIEFARDVMPEVKEGIAGVTDWLGNLDDSTKTNILKFGAFVAAAGPVLMTLGSLVSSVAGVVTIAGSLSGMIAGAGGLGAALATFATGPVGITIGALAALTAGGIALYNHLKQDAIPEVDLFGDEVSSSTEQAVGGFMKLNDEATVQLNELAWSGKAVSEDMRDSLVATFDEMGTQIVEGLKEKKDESLQALYEFFAEAEGISDEDQQNLIQKVEEGYKKREEKVREGQERIDEITRKAHEENRETTTAENEEMNKIKQSFQDQMLVALTKNQEEQKAILRNMQSQSSEISARQAADTVKNSAEARDKVIADAEQQYSDTVATWEMMRDETGEIKAEEADALIEEAKRQRDESVAHAEDMHENVVTEARSQAEEHVSEVDWETGEVLSKWQKLQNDVGLKQAEMAADAINTWNLLKEYVPRKAGEMKDKAIDKFLELKNKGSSLFSALKGATVGRFSEMTANTLSNVSRWKNSVQNVASNLKDRTLGKFSDMKSGAIRRFSDMASNTYGTFKRWGGWISDVFDDVVQGAKDLPGKIGAGIRSMAGKVTGGIDTLKRKMIGGLEVGVNGVIKGINFVLKHVGVKEKNRLAKWVPEYAHGTDGHPGGLAIVGDGKGANAGQELIQTPDGKLSLSPAKDTLVNLPKGTSVLSATDTRKLMANIPKYGWGIGELKEAAGKAGGWLLKKGKQAKGVASDIWNYISDPKEVLKKGLDAVGFNMPEFPASFAPATMPALNKMLTGATSFIKGKIADFGSFDSNAPGNVKGWISAAIARTGVPSSWLGPLTTIAMKESGGRTGPSTINRWDINAKRGIPSMGLMQTIGPTFNAFKARGWNDIMNPIHNAAAAINYIKSRYGNVYNVPGIKALAQGRPYVGYATGARVAQHGLYELSEEGHPEWVIPTDPRRRTEAMKLLALAGKEITGNKRPNQFPNPVGGTGDGVMADVINLLREMIGIQQEQLQAILNGHILEIDGKRAGQLLEKYITGQQNRKKGRGGRNAPKWI</sequence>
<evidence type="ECO:0000256" key="1">
    <source>
        <dbReference type="ARBA" id="ARBA00022612"/>
    </source>
</evidence>
<evidence type="ECO:0000256" key="3">
    <source>
        <dbReference type="SAM" id="MobiDB-lite"/>
    </source>
</evidence>
<dbReference type="PANTHER" id="PTHR37813">
    <property type="entry name" value="FELS-2 PROPHAGE PROTEIN"/>
    <property type="match status" value="1"/>
</dbReference>
<feature type="coiled-coil region" evidence="2">
    <location>
        <begin position="689"/>
        <end position="728"/>
    </location>
</feature>
<feature type="domain" description="Phage tail tape measure protein" evidence="6">
    <location>
        <begin position="216"/>
        <end position="411"/>
    </location>
</feature>
<keyword evidence="4" id="KW-1133">Transmembrane helix</keyword>
<protein>
    <submittedName>
        <fullName evidence="7">SLT domain-containing protein</fullName>
    </submittedName>
</protein>
<dbReference type="InterPro" id="IPR008258">
    <property type="entry name" value="Transglycosylase_SLT_dom_1"/>
</dbReference>
<keyword evidence="8" id="KW-1185">Reference proteome</keyword>
<feature type="transmembrane region" description="Helical" evidence="4">
    <location>
        <begin position="508"/>
        <end position="537"/>
    </location>
</feature>
<reference evidence="8" key="1">
    <citation type="submission" date="2017-09" db="EMBL/GenBank/DDBJ databases">
        <authorList>
            <person name="Varghese N."/>
            <person name="Submissions S."/>
        </authorList>
    </citation>
    <scope>NUCLEOTIDE SEQUENCE [LARGE SCALE GENOMIC DNA]</scope>
    <source>
        <strain evidence="8">CGMCC 1.8913</strain>
    </source>
</reference>
<name>A0A285P3W2_9BACI</name>
<dbReference type="Pfam" id="PF01464">
    <property type="entry name" value="SLT"/>
    <property type="match status" value="1"/>
</dbReference>
<dbReference type="InterPro" id="IPR010090">
    <property type="entry name" value="Phage_tape_meas"/>
</dbReference>
<dbReference type="SUPFAM" id="SSF53955">
    <property type="entry name" value="Lysozyme-like"/>
    <property type="match status" value="1"/>
</dbReference>
<dbReference type="CDD" id="cd13402">
    <property type="entry name" value="LT_TF-like"/>
    <property type="match status" value="1"/>
</dbReference>